<name>A0A5J4UPI6_9EUKA</name>
<dbReference type="Proteomes" id="UP000324800">
    <property type="component" value="Unassembled WGS sequence"/>
</dbReference>
<accession>A0A5J4UPI6</accession>
<comment type="caution">
    <text evidence="1">The sequence shown here is derived from an EMBL/GenBank/DDBJ whole genome shotgun (WGS) entry which is preliminary data.</text>
</comment>
<dbReference type="EMBL" id="SNRW01014268">
    <property type="protein sequence ID" value="KAA6371655.1"/>
    <property type="molecule type" value="Genomic_DNA"/>
</dbReference>
<sequence length="14" mass="1686">TFMDNYDDFSGMRS</sequence>
<reference evidence="1 2" key="1">
    <citation type="submission" date="2019-03" db="EMBL/GenBank/DDBJ databases">
        <title>Single cell metagenomics reveals metabolic interactions within the superorganism composed of flagellate Streblomastix strix and complex community of Bacteroidetes bacteria on its surface.</title>
        <authorList>
            <person name="Treitli S.C."/>
            <person name="Kolisko M."/>
            <person name="Husnik F."/>
            <person name="Keeling P."/>
            <person name="Hampl V."/>
        </authorList>
    </citation>
    <scope>NUCLEOTIDE SEQUENCE [LARGE SCALE GENOMIC DNA]</scope>
    <source>
        <strain evidence="1">ST1C</strain>
    </source>
</reference>
<proteinExistence type="predicted"/>
<organism evidence="1 2">
    <name type="scientific">Streblomastix strix</name>
    <dbReference type="NCBI Taxonomy" id="222440"/>
    <lineage>
        <taxon>Eukaryota</taxon>
        <taxon>Metamonada</taxon>
        <taxon>Preaxostyla</taxon>
        <taxon>Oxymonadida</taxon>
        <taxon>Streblomastigidae</taxon>
        <taxon>Streblomastix</taxon>
    </lineage>
</organism>
<gene>
    <name evidence="1" type="ORF">EZS28_032818</name>
</gene>
<evidence type="ECO:0000313" key="2">
    <source>
        <dbReference type="Proteomes" id="UP000324800"/>
    </source>
</evidence>
<evidence type="ECO:0000313" key="1">
    <source>
        <dbReference type="EMBL" id="KAA6371655.1"/>
    </source>
</evidence>
<feature type="non-terminal residue" evidence="1">
    <location>
        <position position="1"/>
    </location>
</feature>
<protein>
    <submittedName>
        <fullName evidence="1">Uncharacterized protein</fullName>
    </submittedName>
</protein>